<proteinExistence type="predicted"/>
<sequence>MTTTPAAPRYSVADAALLLESYDAVPPDQLLSLDEQLRWRRLRRAQDRDDFVAARLLVRLLLIDGSPTPSALTGIRLRQVCAECDGAHGRPTVLDAPEVAVSWAHSGGAVAAVVGAAGPLGVDVERATTLAPELSRRITWHEWTRAEALVKAGMLDLAAAAARAERLQASEFGLVATDFTVETTTGPDVFGTVVAPTTAAAIPAETLV</sequence>
<dbReference type="GO" id="GO:0008897">
    <property type="term" value="F:holo-[acyl-carrier-protein] synthase activity"/>
    <property type="evidence" value="ECO:0007669"/>
    <property type="project" value="InterPro"/>
</dbReference>
<dbReference type="SUPFAM" id="SSF56214">
    <property type="entry name" value="4'-phosphopantetheinyl transferase"/>
    <property type="match status" value="1"/>
</dbReference>
<dbReference type="EMBL" id="JABENB010000001">
    <property type="protein sequence ID" value="NNG38473.1"/>
    <property type="molecule type" value="Genomic_DNA"/>
</dbReference>
<evidence type="ECO:0000313" key="2">
    <source>
        <dbReference type="Proteomes" id="UP000557772"/>
    </source>
</evidence>
<dbReference type="AlphaFoldDB" id="A0A849AF66"/>
<protein>
    <recommendedName>
        <fullName evidence="3">4'-phosphopantetheinyl transferase superfamily protein</fullName>
    </recommendedName>
</protein>
<accession>A0A849AF66</accession>
<evidence type="ECO:0000313" key="1">
    <source>
        <dbReference type="EMBL" id="NNG38473.1"/>
    </source>
</evidence>
<keyword evidence="2" id="KW-1185">Reference proteome</keyword>
<evidence type="ECO:0008006" key="3">
    <source>
        <dbReference type="Google" id="ProtNLM"/>
    </source>
</evidence>
<dbReference type="GO" id="GO:0000287">
    <property type="term" value="F:magnesium ion binding"/>
    <property type="evidence" value="ECO:0007669"/>
    <property type="project" value="InterPro"/>
</dbReference>
<dbReference type="RefSeq" id="WP_171152211.1">
    <property type="nucleotide sequence ID" value="NZ_JABENB010000001.1"/>
</dbReference>
<name>A0A849AF66_9MICO</name>
<dbReference type="Proteomes" id="UP000557772">
    <property type="component" value="Unassembled WGS sequence"/>
</dbReference>
<comment type="caution">
    <text evidence="1">The sequence shown here is derived from an EMBL/GenBank/DDBJ whole genome shotgun (WGS) entry which is preliminary data.</text>
</comment>
<reference evidence="1 2" key="1">
    <citation type="submission" date="2020-05" db="EMBL/GenBank/DDBJ databases">
        <title>Flexivirga sp. ID2601S isolated from air conditioner.</title>
        <authorList>
            <person name="Kim D.H."/>
        </authorList>
    </citation>
    <scope>NUCLEOTIDE SEQUENCE [LARGE SCALE GENOMIC DNA]</scope>
    <source>
        <strain evidence="1 2">ID2601S</strain>
    </source>
</reference>
<dbReference type="InterPro" id="IPR037143">
    <property type="entry name" value="4-PPantetheinyl_Trfase_dom_sf"/>
</dbReference>
<gene>
    <name evidence="1" type="ORF">HJ588_04185</name>
</gene>
<organism evidence="1 2">
    <name type="scientific">Flexivirga aerilata</name>
    <dbReference type="NCBI Taxonomy" id="1656889"/>
    <lineage>
        <taxon>Bacteria</taxon>
        <taxon>Bacillati</taxon>
        <taxon>Actinomycetota</taxon>
        <taxon>Actinomycetes</taxon>
        <taxon>Micrococcales</taxon>
        <taxon>Dermacoccaceae</taxon>
        <taxon>Flexivirga</taxon>
    </lineage>
</organism>
<dbReference type="Gene3D" id="3.90.470.20">
    <property type="entry name" value="4'-phosphopantetheinyl transferase domain"/>
    <property type="match status" value="1"/>
</dbReference>